<organism evidence="2 3">
    <name type="scientific">Methylophaga thiooxydans</name>
    <dbReference type="NCBI Taxonomy" id="392484"/>
    <lineage>
        <taxon>Bacteria</taxon>
        <taxon>Pseudomonadati</taxon>
        <taxon>Pseudomonadota</taxon>
        <taxon>Gammaproteobacteria</taxon>
        <taxon>Thiotrichales</taxon>
        <taxon>Piscirickettsiaceae</taxon>
        <taxon>Methylophaga</taxon>
    </lineage>
</organism>
<reference evidence="2 3" key="1">
    <citation type="submission" date="2014-09" db="EMBL/GenBank/DDBJ databases">
        <authorList>
            <person name="Grob C."/>
            <person name="Taubert M."/>
            <person name="Howat A.M."/>
            <person name="Burns O.J."/>
            <person name="Dixon J.L."/>
            <person name="Chen Y."/>
            <person name="Murrell J.C."/>
        </authorList>
    </citation>
    <scope>NUCLEOTIDE SEQUENCE [LARGE SCALE GENOMIC DNA]</scope>
    <source>
        <strain evidence="2">L4</strain>
    </source>
</reference>
<sequence>MCDISFNDKYFAAQFAGLSLSSAFQPIFSIAHRKPVGYEGLVRAHDIHGRQVSPLQIFQRPESTKQHLELDRTCRLLHARNFAEQQEPDSWLFLNLNSQCLVSERPDSGFMRQLMSQSGLGARRIVIEILESEIDDREYLKQLIHHFRELGCLIAIDDFGAGHSNFDRIWELQPDLVKLDRSLVKQAAKSLKIERILTGIVSLIHEAGSLAIIEGVETEQEAMVAISSNADMVQGFYFAMPSADIVSDKGFADKMDALLHQQQNVRSQYNRKLQQHFYDFRERYDAEVRFFEENKVFERCGRKLFEDERVVRCFLLDENGYQIGKSLYSPKYTEKLDIRFTPLLSGDNANWSHRHYHYRAMQNPGVSQISRPYLSVAGSHMCITVSHAVQLDNKTMVFCCDLDWPDEDLSLD</sequence>
<evidence type="ECO:0000259" key="1">
    <source>
        <dbReference type="PROSITE" id="PS50883"/>
    </source>
</evidence>
<comment type="caution">
    <text evidence="2">The sequence shown here is derived from an EMBL/GenBank/DDBJ whole genome shotgun (WGS) entry which is preliminary data.</text>
</comment>
<accession>A0A0A0BDN1</accession>
<feature type="domain" description="EAL" evidence="1">
    <location>
        <begin position="3"/>
        <end position="255"/>
    </location>
</feature>
<dbReference type="Gene3D" id="3.30.450.20">
    <property type="entry name" value="PAS domain"/>
    <property type="match status" value="1"/>
</dbReference>
<evidence type="ECO:0000313" key="3">
    <source>
        <dbReference type="Proteomes" id="UP000029999"/>
    </source>
</evidence>
<dbReference type="EMBL" id="JRQD01000006">
    <property type="protein sequence ID" value="KGM05980.1"/>
    <property type="molecule type" value="Genomic_DNA"/>
</dbReference>
<gene>
    <name evidence="2" type="ORF">LP43_2295</name>
</gene>
<name>A0A0A0BDN1_9GAMM</name>
<dbReference type="InterPro" id="IPR050706">
    <property type="entry name" value="Cyclic-di-GMP_PDE-like"/>
</dbReference>
<protein>
    <submittedName>
        <fullName evidence="2">EAL domain protein</fullName>
    </submittedName>
</protein>
<dbReference type="InterPro" id="IPR035919">
    <property type="entry name" value="EAL_sf"/>
</dbReference>
<dbReference type="Gene3D" id="3.20.20.450">
    <property type="entry name" value="EAL domain"/>
    <property type="match status" value="1"/>
</dbReference>
<dbReference type="CDD" id="cd01948">
    <property type="entry name" value="EAL"/>
    <property type="match status" value="1"/>
</dbReference>
<dbReference type="SUPFAM" id="SSF103190">
    <property type="entry name" value="Sensory domain-like"/>
    <property type="match status" value="1"/>
</dbReference>
<dbReference type="Proteomes" id="UP000029999">
    <property type="component" value="Unassembled WGS sequence"/>
</dbReference>
<dbReference type="PANTHER" id="PTHR33121">
    <property type="entry name" value="CYCLIC DI-GMP PHOSPHODIESTERASE PDEF"/>
    <property type="match status" value="1"/>
</dbReference>
<dbReference type="PANTHER" id="PTHR33121:SF76">
    <property type="entry name" value="SIGNALING PROTEIN"/>
    <property type="match status" value="1"/>
</dbReference>
<dbReference type="InterPro" id="IPR029151">
    <property type="entry name" value="Sensor-like_sf"/>
</dbReference>
<proteinExistence type="predicted"/>
<dbReference type="GO" id="GO:0071111">
    <property type="term" value="F:cyclic-guanylate-specific phosphodiesterase activity"/>
    <property type="evidence" value="ECO:0007669"/>
    <property type="project" value="InterPro"/>
</dbReference>
<dbReference type="Pfam" id="PF00563">
    <property type="entry name" value="EAL"/>
    <property type="match status" value="1"/>
</dbReference>
<dbReference type="STRING" id="392484.LP43_2295"/>
<dbReference type="SUPFAM" id="SSF141868">
    <property type="entry name" value="EAL domain-like"/>
    <property type="match status" value="1"/>
</dbReference>
<dbReference type="AlphaFoldDB" id="A0A0A0BDN1"/>
<dbReference type="InterPro" id="IPR001633">
    <property type="entry name" value="EAL_dom"/>
</dbReference>
<dbReference type="PROSITE" id="PS50883">
    <property type="entry name" value="EAL"/>
    <property type="match status" value="1"/>
</dbReference>
<dbReference type="SMART" id="SM00052">
    <property type="entry name" value="EAL"/>
    <property type="match status" value="1"/>
</dbReference>
<evidence type="ECO:0000313" key="2">
    <source>
        <dbReference type="EMBL" id="KGM05980.1"/>
    </source>
</evidence>